<organism evidence="3 4">
    <name type="scientific">Panicum virgatum</name>
    <name type="common">Blackwell switchgrass</name>
    <dbReference type="NCBI Taxonomy" id="38727"/>
    <lineage>
        <taxon>Eukaryota</taxon>
        <taxon>Viridiplantae</taxon>
        <taxon>Streptophyta</taxon>
        <taxon>Embryophyta</taxon>
        <taxon>Tracheophyta</taxon>
        <taxon>Spermatophyta</taxon>
        <taxon>Magnoliopsida</taxon>
        <taxon>Liliopsida</taxon>
        <taxon>Poales</taxon>
        <taxon>Poaceae</taxon>
        <taxon>PACMAD clade</taxon>
        <taxon>Panicoideae</taxon>
        <taxon>Panicodae</taxon>
        <taxon>Paniceae</taxon>
        <taxon>Panicinae</taxon>
        <taxon>Panicum</taxon>
        <taxon>Panicum sect. Hiantes</taxon>
    </lineage>
</organism>
<gene>
    <name evidence="2" type="ORF">PVAP13_3NG251489</name>
    <name evidence="3" type="ORF">PVAP13_3NG307000</name>
</gene>
<dbReference type="Proteomes" id="UP000823388">
    <property type="component" value="Chromosome 3N"/>
</dbReference>
<dbReference type="EMBL" id="CM029042">
    <property type="protein sequence ID" value="KAG2621402.1"/>
    <property type="molecule type" value="Genomic_DNA"/>
</dbReference>
<protein>
    <submittedName>
        <fullName evidence="3">Uncharacterized protein</fullName>
    </submittedName>
</protein>
<keyword evidence="4" id="KW-1185">Reference proteome</keyword>
<name>A0A8T0ULR7_PANVG</name>
<dbReference type="EMBL" id="CM029042">
    <property type="protein sequence ID" value="KAG2621814.1"/>
    <property type="molecule type" value="Genomic_DNA"/>
</dbReference>
<evidence type="ECO:0000313" key="4">
    <source>
        <dbReference type="Proteomes" id="UP000823388"/>
    </source>
</evidence>
<proteinExistence type="predicted"/>
<feature type="compositionally biased region" description="Polar residues" evidence="1">
    <location>
        <begin position="13"/>
        <end position="30"/>
    </location>
</feature>
<evidence type="ECO:0000313" key="3">
    <source>
        <dbReference type="EMBL" id="KAG2621814.1"/>
    </source>
</evidence>
<sequence>MEVTSKNKRKHANSNSAGTNRSGAGSSQPEPLSIEFADTKDQSAINAKAKPKAPQNAKKKTNIPMQPLDSPAMGTRRKKMAPASPAMSTRSKRRLSL</sequence>
<evidence type="ECO:0000256" key="1">
    <source>
        <dbReference type="SAM" id="MobiDB-lite"/>
    </source>
</evidence>
<reference evidence="3 4" key="1">
    <citation type="submission" date="2020-05" db="EMBL/GenBank/DDBJ databases">
        <title>WGS assembly of Panicum virgatum.</title>
        <authorList>
            <person name="Lovell J.T."/>
            <person name="Jenkins J."/>
            <person name="Shu S."/>
            <person name="Juenger T.E."/>
            <person name="Schmutz J."/>
        </authorList>
    </citation>
    <scope>NUCLEOTIDE SEQUENCE</scope>
    <source>
        <strain evidence="3">AP13</strain>
        <strain evidence="4">cv. AP13</strain>
    </source>
</reference>
<feature type="compositionally biased region" description="Low complexity" evidence="1">
    <location>
        <begin position="46"/>
        <end position="56"/>
    </location>
</feature>
<feature type="compositionally biased region" description="Basic residues" evidence="1">
    <location>
        <begin position="1"/>
        <end position="12"/>
    </location>
</feature>
<evidence type="ECO:0000313" key="2">
    <source>
        <dbReference type="EMBL" id="KAG2621402.1"/>
    </source>
</evidence>
<feature type="region of interest" description="Disordered" evidence="1">
    <location>
        <begin position="1"/>
        <end position="97"/>
    </location>
</feature>
<comment type="caution">
    <text evidence="3">The sequence shown here is derived from an EMBL/GenBank/DDBJ whole genome shotgun (WGS) entry which is preliminary data.</text>
</comment>
<dbReference type="AlphaFoldDB" id="A0A8T0ULR7"/>
<accession>A0A8T0ULR7</accession>